<dbReference type="KEGG" id="ccu:Ccur_11120"/>
<evidence type="ECO:0000256" key="10">
    <source>
        <dbReference type="ARBA" id="ARBA00023315"/>
    </source>
</evidence>
<evidence type="ECO:0000256" key="7">
    <source>
        <dbReference type="ARBA" id="ARBA00022832"/>
    </source>
</evidence>
<dbReference type="CDD" id="cd00834">
    <property type="entry name" value="KAS_I_II"/>
    <property type="match status" value="1"/>
</dbReference>
<feature type="active site" description="For beta-ketoacyl synthase activity" evidence="15">
    <location>
        <position position="175"/>
    </location>
</feature>
<keyword evidence="8" id="KW-0443">Lipid metabolism</keyword>
<dbReference type="RefSeq" id="WP_015778665.1">
    <property type="nucleotide sequence ID" value="NC_013170.1"/>
</dbReference>
<comment type="pathway">
    <text evidence="1 14">Lipid metabolism; fatty acid biosynthesis.</text>
</comment>
<dbReference type="eggNOG" id="COG0304">
    <property type="taxonomic scope" value="Bacteria"/>
</dbReference>
<keyword evidence="10 14" id="KW-0012">Acyltransferase</keyword>
<evidence type="ECO:0000256" key="4">
    <source>
        <dbReference type="ARBA" id="ARBA00014657"/>
    </source>
</evidence>
<evidence type="ECO:0000256" key="12">
    <source>
        <dbReference type="ARBA" id="ARBA00047318"/>
    </source>
</evidence>
<evidence type="ECO:0000313" key="19">
    <source>
        <dbReference type="Proteomes" id="UP000000954"/>
    </source>
</evidence>
<keyword evidence="7" id="KW-0276">Fatty acid metabolism</keyword>
<evidence type="ECO:0000256" key="3">
    <source>
        <dbReference type="ARBA" id="ARBA00012356"/>
    </source>
</evidence>
<keyword evidence="9 14" id="KW-0275">Fatty acid biosynthesis</keyword>
<feature type="domain" description="Ketosynthase family 3 (KS3)" evidence="17">
    <location>
        <begin position="13"/>
        <end position="421"/>
    </location>
</feature>
<dbReference type="UniPathway" id="UPA00094"/>
<dbReference type="Pfam" id="PF02801">
    <property type="entry name" value="Ketoacyl-synt_C"/>
    <property type="match status" value="1"/>
</dbReference>
<evidence type="ECO:0000256" key="5">
    <source>
        <dbReference type="ARBA" id="ARBA00022516"/>
    </source>
</evidence>
<sequence length="423" mass="43433">MSEQLNTRRADGAHRVAITGMGAITPAGIGIEVLWDAVVGKRCCIAPIERFDTAEFDVHIAGEIKNFDALEHGLTKKESRRLGRFVQYAFVASDEAIAQAGLSMADEDPARVAVVFGTGIGGIDELKNGFDTLHDKGPKRVSPLFIPTMIGNIAAGNLAIRYGMKGECLDIATACATGTHCIGSAVRSIRHGYADVALAGGTEESINPICIAGFSNLGALSKSDDPTAASLPFDARRGGFVAGEGAGALVLESFEHAMARGAQILAEITGFGSTGDAYHMTAPDPSAEGICRAMADALAEGGFNPSDLGHLNAHGTGTQANDATESAALHALADGDAAEIPVVSIKGTTGHMLGAAGAAEAIVCALSVMRDTVPPTTGFAEPAEDCPVRVLTEALTNYPQKVALSTNLGFGGHNAALAIAPVR</sequence>
<dbReference type="EMBL" id="CP001682">
    <property type="protein sequence ID" value="ACU94802.1"/>
    <property type="molecule type" value="Genomic_DNA"/>
</dbReference>
<dbReference type="OrthoDB" id="9808669at2"/>
<evidence type="ECO:0000256" key="11">
    <source>
        <dbReference type="ARBA" id="ARBA00024006"/>
    </source>
</evidence>
<dbReference type="PIRSF" id="PIRSF000447">
    <property type="entry name" value="KAS_II"/>
    <property type="match status" value="1"/>
</dbReference>
<dbReference type="PANTHER" id="PTHR11712:SF336">
    <property type="entry name" value="3-OXOACYL-[ACYL-CARRIER-PROTEIN] SYNTHASE, MITOCHONDRIAL"/>
    <property type="match status" value="1"/>
</dbReference>
<dbReference type="InterPro" id="IPR014031">
    <property type="entry name" value="Ketoacyl_synth_C"/>
</dbReference>
<organism evidence="18 19">
    <name type="scientific">Cryptobacterium curtum (strain ATCC 700683 / DSM 15641 / CCUG 43107 / 12-3)</name>
    <dbReference type="NCBI Taxonomy" id="469378"/>
    <lineage>
        <taxon>Bacteria</taxon>
        <taxon>Bacillati</taxon>
        <taxon>Actinomycetota</taxon>
        <taxon>Coriobacteriia</taxon>
        <taxon>Eggerthellales</taxon>
        <taxon>Eggerthellaceae</taxon>
        <taxon>Cryptobacterium</taxon>
    </lineage>
</organism>
<dbReference type="InterPro" id="IPR014030">
    <property type="entry name" value="Ketoacyl_synth_N"/>
</dbReference>
<evidence type="ECO:0000256" key="15">
    <source>
        <dbReference type="PIRSR" id="PIRSR000447-1"/>
    </source>
</evidence>
<comment type="catalytic activity">
    <reaction evidence="13 14">
        <text>a fatty acyl-[ACP] + malonyl-[ACP] + H(+) = a 3-oxoacyl-[ACP] + holo-[ACP] + CO2</text>
        <dbReference type="Rhea" id="RHEA:22836"/>
        <dbReference type="Rhea" id="RHEA-COMP:9623"/>
        <dbReference type="Rhea" id="RHEA-COMP:9685"/>
        <dbReference type="Rhea" id="RHEA-COMP:9916"/>
        <dbReference type="Rhea" id="RHEA-COMP:14125"/>
        <dbReference type="ChEBI" id="CHEBI:15378"/>
        <dbReference type="ChEBI" id="CHEBI:16526"/>
        <dbReference type="ChEBI" id="CHEBI:64479"/>
        <dbReference type="ChEBI" id="CHEBI:78449"/>
        <dbReference type="ChEBI" id="CHEBI:78776"/>
        <dbReference type="ChEBI" id="CHEBI:138651"/>
    </reaction>
</comment>
<dbReference type="InterPro" id="IPR017568">
    <property type="entry name" value="3-oxoacyl-ACP_synth-2"/>
</dbReference>
<evidence type="ECO:0000256" key="9">
    <source>
        <dbReference type="ARBA" id="ARBA00023160"/>
    </source>
</evidence>
<dbReference type="NCBIfam" id="NF005589">
    <property type="entry name" value="PRK07314.1"/>
    <property type="match status" value="1"/>
</dbReference>
<dbReference type="InterPro" id="IPR020841">
    <property type="entry name" value="PKS_Beta-ketoAc_synthase_dom"/>
</dbReference>
<name>C7MPG2_CRYCD</name>
<dbReference type="InterPro" id="IPR018201">
    <property type="entry name" value="Ketoacyl_synth_AS"/>
</dbReference>
<dbReference type="Proteomes" id="UP000000954">
    <property type="component" value="Chromosome"/>
</dbReference>
<dbReference type="EC" id="2.3.1.179" evidence="3 14"/>
<dbReference type="AlphaFoldDB" id="C7MPG2"/>
<evidence type="ECO:0000256" key="1">
    <source>
        <dbReference type="ARBA" id="ARBA00005194"/>
    </source>
</evidence>
<evidence type="ECO:0000256" key="14">
    <source>
        <dbReference type="PIRNR" id="PIRNR000447"/>
    </source>
</evidence>
<dbReference type="PANTHER" id="PTHR11712">
    <property type="entry name" value="POLYKETIDE SYNTHASE-RELATED"/>
    <property type="match status" value="1"/>
</dbReference>
<dbReference type="HOGENOM" id="CLU_000022_69_2_11"/>
<dbReference type="SUPFAM" id="SSF53901">
    <property type="entry name" value="Thiolase-like"/>
    <property type="match status" value="2"/>
</dbReference>
<dbReference type="PROSITE" id="PS52004">
    <property type="entry name" value="KS3_2"/>
    <property type="match status" value="1"/>
</dbReference>
<dbReference type="SMART" id="SM00825">
    <property type="entry name" value="PKS_KS"/>
    <property type="match status" value="1"/>
</dbReference>
<evidence type="ECO:0000256" key="13">
    <source>
        <dbReference type="ARBA" id="ARBA00047659"/>
    </source>
</evidence>
<evidence type="ECO:0000313" key="18">
    <source>
        <dbReference type="EMBL" id="ACU94802.1"/>
    </source>
</evidence>
<dbReference type="InterPro" id="IPR000794">
    <property type="entry name" value="Beta-ketoacyl_synthase"/>
</dbReference>
<dbReference type="PROSITE" id="PS00606">
    <property type="entry name" value="KS3_1"/>
    <property type="match status" value="1"/>
</dbReference>
<comment type="similarity">
    <text evidence="2 14 16">Belongs to the thiolase-like superfamily. Beta-ketoacyl-ACP synthases family.</text>
</comment>
<protein>
    <recommendedName>
        <fullName evidence="4 14">3-oxoacyl-[acyl-carrier-protein] synthase 2</fullName>
        <ecNumber evidence="3 14">2.3.1.179</ecNumber>
    </recommendedName>
</protein>
<dbReference type="Gene3D" id="3.40.47.10">
    <property type="match status" value="2"/>
</dbReference>
<comment type="catalytic activity">
    <reaction evidence="12 14">
        <text>(9Z)-hexadecenoyl-[ACP] + malonyl-[ACP] + H(+) = 3-oxo-(11Z)-octadecenoyl-[ACP] + holo-[ACP] + CO2</text>
        <dbReference type="Rhea" id="RHEA:55040"/>
        <dbReference type="Rhea" id="RHEA-COMP:9623"/>
        <dbReference type="Rhea" id="RHEA-COMP:9685"/>
        <dbReference type="Rhea" id="RHEA-COMP:10800"/>
        <dbReference type="Rhea" id="RHEA-COMP:14074"/>
        <dbReference type="ChEBI" id="CHEBI:15378"/>
        <dbReference type="ChEBI" id="CHEBI:16526"/>
        <dbReference type="ChEBI" id="CHEBI:64479"/>
        <dbReference type="ChEBI" id="CHEBI:78449"/>
        <dbReference type="ChEBI" id="CHEBI:83989"/>
        <dbReference type="ChEBI" id="CHEBI:138538"/>
        <dbReference type="EC" id="2.3.1.179"/>
    </reaction>
</comment>
<accession>C7MPG2</accession>
<dbReference type="Pfam" id="PF00109">
    <property type="entry name" value="ketoacyl-synt"/>
    <property type="match status" value="1"/>
</dbReference>
<keyword evidence="6 14" id="KW-0808">Transferase</keyword>
<dbReference type="InterPro" id="IPR016039">
    <property type="entry name" value="Thiolase-like"/>
</dbReference>
<dbReference type="GO" id="GO:0006633">
    <property type="term" value="P:fatty acid biosynthetic process"/>
    <property type="evidence" value="ECO:0007669"/>
    <property type="project" value="UniProtKB-UniRule"/>
</dbReference>
<reference evidence="18 19" key="1">
    <citation type="journal article" date="2009" name="Stand. Genomic Sci.">
        <title>Complete genome sequence of Cryptobacterium curtum type strain (12-3).</title>
        <authorList>
            <person name="Mavrommatis K."/>
            <person name="Pukall R."/>
            <person name="Rohde C."/>
            <person name="Chen F."/>
            <person name="Sims D."/>
            <person name="Brettin T."/>
            <person name="Kuske C."/>
            <person name="Detter J.C."/>
            <person name="Han C."/>
            <person name="Lapidus A."/>
            <person name="Copeland A."/>
            <person name="Glavina Del Rio T."/>
            <person name="Nolan M."/>
            <person name="Lucas S."/>
            <person name="Tice H."/>
            <person name="Cheng J.F."/>
            <person name="Bruce D."/>
            <person name="Goodwin L."/>
            <person name="Pitluck S."/>
            <person name="Ovchinnikova G."/>
            <person name="Pati A."/>
            <person name="Ivanova N."/>
            <person name="Chen A."/>
            <person name="Palaniappan K."/>
            <person name="Chain P."/>
            <person name="D'haeseleer P."/>
            <person name="Goker M."/>
            <person name="Bristow J."/>
            <person name="Eisen J.A."/>
            <person name="Markowitz V."/>
            <person name="Hugenholtz P."/>
            <person name="Rohde M."/>
            <person name="Klenk H.P."/>
            <person name="Kyrpides N.C."/>
        </authorList>
    </citation>
    <scope>NUCLEOTIDE SEQUENCE [LARGE SCALE GENOMIC DNA]</scope>
    <source>
        <strain evidence="19">ATCC 700683 / DSM 15641 / 12-3</strain>
    </source>
</reference>
<keyword evidence="19" id="KW-1185">Reference proteome</keyword>
<dbReference type="FunFam" id="3.40.47.10:FF:000018">
    <property type="entry name" value="3-oxoacyl-[acyl-carrier-protein] synthase 2"/>
    <property type="match status" value="1"/>
</dbReference>
<proteinExistence type="inferred from homology"/>
<evidence type="ECO:0000256" key="8">
    <source>
        <dbReference type="ARBA" id="ARBA00023098"/>
    </source>
</evidence>
<evidence type="ECO:0000256" key="16">
    <source>
        <dbReference type="RuleBase" id="RU003694"/>
    </source>
</evidence>
<dbReference type="GO" id="GO:0004315">
    <property type="term" value="F:3-oxoacyl-[acyl-carrier-protein] synthase activity"/>
    <property type="evidence" value="ECO:0007669"/>
    <property type="project" value="UniProtKB-UniRule"/>
</dbReference>
<evidence type="ECO:0000256" key="6">
    <source>
        <dbReference type="ARBA" id="ARBA00022679"/>
    </source>
</evidence>
<evidence type="ECO:0000256" key="2">
    <source>
        <dbReference type="ARBA" id="ARBA00008467"/>
    </source>
</evidence>
<dbReference type="STRING" id="469378.Ccur_11120"/>
<dbReference type="NCBIfam" id="TIGR03150">
    <property type="entry name" value="fabF"/>
    <property type="match status" value="1"/>
</dbReference>
<evidence type="ECO:0000259" key="17">
    <source>
        <dbReference type="PROSITE" id="PS52004"/>
    </source>
</evidence>
<keyword evidence="5 14" id="KW-0444">Lipid biosynthesis</keyword>
<comment type="function">
    <text evidence="11 14">Involved in the type II fatty acid elongation cycle. Catalyzes the elongation of a wide range of acyl-ACP by the addition of two carbons from malonyl-ACP to an acyl acceptor. Can efficiently catalyze the conversion of palmitoleoyl-ACP (cis-hexadec-9-enoyl-ACP) to cis-vaccenoyl-ACP (cis-octadec-11-enoyl-ACP), an essential step in the thermal regulation of fatty acid composition.</text>
</comment>
<gene>
    <name evidence="18" type="ordered locus">Ccur_11120</name>
</gene>